<accession>A0ABS6SSI2</accession>
<comment type="caution">
    <text evidence="6">The sequence shown here is derived from an EMBL/GenBank/DDBJ whole genome shotgun (WGS) entry which is preliminary data.</text>
</comment>
<name>A0ABS6SSI2_9SPHN</name>
<dbReference type="NCBIfam" id="TIGR00675">
    <property type="entry name" value="dcm"/>
    <property type="match status" value="1"/>
</dbReference>
<dbReference type="PROSITE" id="PS00094">
    <property type="entry name" value="C5_MTASE_1"/>
    <property type="match status" value="1"/>
</dbReference>
<evidence type="ECO:0000256" key="4">
    <source>
        <dbReference type="ARBA" id="ARBA00022691"/>
    </source>
</evidence>
<keyword evidence="2 5" id="KW-0489">Methyltransferase</keyword>
<proteinExistence type="inferred from homology"/>
<sequence>MSLMLVPGESPMPNFYEFFAGGGMARAGLGSRWECLFANDFDRKKGEIYEANWGVGALTVGDVKKVEAKDLPGQADLVWGSFPCQDLSLAGGGAGLKGERSGTFWPFWRLMQSLMREDRAPSIIVLENVCGALTSHQGKDFAAICAAFARENYRCGAMVIDAANFVPQSRPRLFIIGIRDDVILPDGVIASGPTSGWHTQGLRNAYAKLSPVAKSSWLWWTMPTPPVRNSRFADLIEDNPKSVSWHTAAETKQLIAMMSEVNLEKVKAAKKVGRRMVGAIYKRTRHDETGAKVQRAEIRFDEVAGCLRTPAGGSSRQLIMVVDGDKVKSRLISTRETARLMGLPDDYILPSRYNEAYHLTGDGVVAPVVRYLAAHIFEPVLRAQPRDMKEAA</sequence>
<keyword evidence="7" id="KW-1185">Reference proteome</keyword>
<dbReference type="InterPro" id="IPR018117">
    <property type="entry name" value="C5_DNA_meth_AS"/>
</dbReference>
<dbReference type="EMBL" id="JAGSPB010000003">
    <property type="protein sequence ID" value="MBV7267452.1"/>
    <property type="molecule type" value="Genomic_DNA"/>
</dbReference>
<dbReference type="PANTHER" id="PTHR46098">
    <property type="entry name" value="TRNA (CYTOSINE(38)-C(5))-METHYLTRANSFERASE"/>
    <property type="match status" value="1"/>
</dbReference>
<dbReference type="Proteomes" id="UP000699975">
    <property type="component" value="Unassembled WGS sequence"/>
</dbReference>
<dbReference type="PANTHER" id="PTHR46098:SF1">
    <property type="entry name" value="TRNA (CYTOSINE(38)-C(5))-METHYLTRANSFERASE"/>
    <property type="match status" value="1"/>
</dbReference>
<reference evidence="6 7" key="1">
    <citation type="submission" date="2021-04" db="EMBL/GenBank/DDBJ databases">
        <authorList>
            <person name="Pira H."/>
            <person name="Risdian C."/>
            <person name="Wink J."/>
        </authorList>
    </citation>
    <scope>NUCLEOTIDE SEQUENCE [LARGE SCALE GENOMIC DNA]</scope>
    <source>
        <strain evidence="6 7">WH131</strain>
    </source>
</reference>
<evidence type="ECO:0000313" key="6">
    <source>
        <dbReference type="EMBL" id="MBV7267452.1"/>
    </source>
</evidence>
<evidence type="ECO:0000256" key="3">
    <source>
        <dbReference type="ARBA" id="ARBA00022679"/>
    </source>
</evidence>
<evidence type="ECO:0000256" key="5">
    <source>
        <dbReference type="PROSITE-ProRule" id="PRU01016"/>
    </source>
</evidence>
<gene>
    <name evidence="6" type="ORF">KCG45_14790</name>
</gene>
<dbReference type="GO" id="GO:0008168">
    <property type="term" value="F:methyltransferase activity"/>
    <property type="evidence" value="ECO:0007669"/>
    <property type="project" value="UniProtKB-KW"/>
</dbReference>
<keyword evidence="3 5" id="KW-0808">Transferase</keyword>
<evidence type="ECO:0000256" key="1">
    <source>
        <dbReference type="ARBA" id="ARBA00011975"/>
    </source>
</evidence>
<evidence type="ECO:0000256" key="2">
    <source>
        <dbReference type="ARBA" id="ARBA00022603"/>
    </source>
</evidence>
<feature type="active site" evidence="5">
    <location>
        <position position="84"/>
    </location>
</feature>
<dbReference type="InterPro" id="IPR001525">
    <property type="entry name" value="C5_MeTfrase"/>
</dbReference>
<protein>
    <recommendedName>
        <fullName evidence="1">DNA (cytosine-5-)-methyltransferase</fullName>
        <ecNumber evidence="1">2.1.1.37</ecNumber>
    </recommendedName>
</protein>
<dbReference type="GO" id="GO:0032259">
    <property type="term" value="P:methylation"/>
    <property type="evidence" value="ECO:0007669"/>
    <property type="project" value="UniProtKB-KW"/>
</dbReference>
<dbReference type="Pfam" id="PF00145">
    <property type="entry name" value="DNA_methylase"/>
    <property type="match status" value="1"/>
</dbReference>
<dbReference type="InterPro" id="IPR050750">
    <property type="entry name" value="C5-MTase"/>
</dbReference>
<dbReference type="PROSITE" id="PS51679">
    <property type="entry name" value="SAM_MT_C5"/>
    <property type="match status" value="1"/>
</dbReference>
<comment type="similarity">
    <text evidence="5">Belongs to the class I-like SAM-binding methyltransferase superfamily. C5-methyltransferase family.</text>
</comment>
<evidence type="ECO:0000313" key="7">
    <source>
        <dbReference type="Proteomes" id="UP000699975"/>
    </source>
</evidence>
<keyword evidence="4 5" id="KW-0949">S-adenosyl-L-methionine</keyword>
<dbReference type="EC" id="2.1.1.37" evidence="1"/>
<organism evidence="6 7">
    <name type="scientific">Erythrobacter ani</name>
    <dbReference type="NCBI Taxonomy" id="2827235"/>
    <lineage>
        <taxon>Bacteria</taxon>
        <taxon>Pseudomonadati</taxon>
        <taxon>Pseudomonadota</taxon>
        <taxon>Alphaproteobacteria</taxon>
        <taxon>Sphingomonadales</taxon>
        <taxon>Erythrobacteraceae</taxon>
        <taxon>Erythrobacter/Porphyrobacter group</taxon>
        <taxon>Erythrobacter</taxon>
    </lineage>
</organism>